<sequence>MGTGIEIISELVERTDDLRVAFRDNNFTPDSIKVDARRYTMKEAAEMVGRSHQAIRDAESDGRLAPPETGANGRRMGFTLKQINQMRDVFGTRPSRLDDDQPAIIAVQNFKGGVAKSTVATHLGEYLAREGYRVLLIDCDSQASSTSTFGYLPDHDIREEETLYPFLRDEKDSLHYAIRETYWDGLSIIPANLHLYQAEYSLAAHVTPDTFSMLREGIESVQDDFDIILLDPPPALGMISLNVIYAANALIIPMPPSMYDFYSTISFLTMLYETMEVLEEKVGRIDYKFVKLLISRFDENKSGQATLVDLIQSEFGNVVMSAKLRESAEIVTAGNLQRTVYEMDKSNTKVHKRCLNILDAVNAEIELLIRKSWPSHAKALRESGLI</sequence>
<dbReference type="PANTHER" id="PTHR13696">
    <property type="entry name" value="P-LOOP CONTAINING NUCLEOSIDE TRIPHOSPHATE HYDROLASE"/>
    <property type="match status" value="1"/>
</dbReference>
<feature type="domain" description="AAA" evidence="2">
    <location>
        <begin position="104"/>
        <end position="271"/>
    </location>
</feature>
<protein>
    <recommendedName>
        <fullName evidence="2">AAA domain-containing protein</fullName>
    </recommendedName>
</protein>
<dbReference type="Pfam" id="PF13614">
    <property type="entry name" value="AAA_31"/>
    <property type="match status" value="1"/>
</dbReference>
<dbReference type="CDD" id="cd02042">
    <property type="entry name" value="ParAB_family"/>
    <property type="match status" value="1"/>
</dbReference>
<evidence type="ECO:0000313" key="4">
    <source>
        <dbReference type="Proteomes" id="UP000055136"/>
    </source>
</evidence>
<organism evidence="3 4">
    <name type="scientific">Candidatus Tenderia electrophaga</name>
    <dbReference type="NCBI Taxonomy" id="1748243"/>
    <lineage>
        <taxon>Bacteria</taxon>
        <taxon>Pseudomonadati</taxon>
        <taxon>Pseudomonadota</taxon>
        <taxon>Gammaproteobacteria</taxon>
        <taxon>Candidatus Tenderiales</taxon>
        <taxon>Candidatus Tenderiaceae</taxon>
        <taxon>Candidatus Tenderia</taxon>
    </lineage>
</organism>
<feature type="region of interest" description="Disordered" evidence="1">
    <location>
        <begin position="50"/>
        <end position="74"/>
    </location>
</feature>
<gene>
    <name evidence="3" type="ORF">Tel_16970</name>
</gene>
<dbReference type="KEGG" id="tee:Tel_16970"/>
<keyword evidence="3" id="KW-0614">Plasmid</keyword>
<dbReference type="InterPro" id="IPR027417">
    <property type="entry name" value="P-loop_NTPase"/>
</dbReference>
<dbReference type="SUPFAM" id="SSF52540">
    <property type="entry name" value="P-loop containing nucleoside triphosphate hydrolases"/>
    <property type="match status" value="1"/>
</dbReference>
<dbReference type="PANTHER" id="PTHR13696:SF52">
    <property type="entry name" value="PARA FAMILY PROTEIN CT_582"/>
    <property type="match status" value="1"/>
</dbReference>
<dbReference type="EMBL" id="CP013100">
    <property type="protein sequence ID" value="ALP54947.1"/>
    <property type="molecule type" value="Genomic_DNA"/>
</dbReference>
<dbReference type="InterPro" id="IPR050678">
    <property type="entry name" value="DNA_Partitioning_ATPase"/>
</dbReference>
<accession>A0A0S2TIG1</accession>
<dbReference type="InterPro" id="IPR025669">
    <property type="entry name" value="AAA_dom"/>
</dbReference>
<keyword evidence="4" id="KW-1185">Reference proteome</keyword>
<name>A0A0S2TIG1_9GAMM</name>
<evidence type="ECO:0000313" key="3">
    <source>
        <dbReference type="EMBL" id="ALP54947.1"/>
    </source>
</evidence>
<geneLocation type="plasmid" evidence="3 4">
    <name>unnamed</name>
</geneLocation>
<dbReference type="Gene3D" id="3.40.50.300">
    <property type="entry name" value="P-loop containing nucleotide triphosphate hydrolases"/>
    <property type="match status" value="1"/>
</dbReference>
<dbReference type="Proteomes" id="UP000055136">
    <property type="component" value="Plasmid unnamed"/>
</dbReference>
<dbReference type="AlphaFoldDB" id="A0A0S2TIG1"/>
<proteinExistence type="predicted"/>
<evidence type="ECO:0000259" key="2">
    <source>
        <dbReference type="Pfam" id="PF13614"/>
    </source>
</evidence>
<evidence type="ECO:0000256" key="1">
    <source>
        <dbReference type="SAM" id="MobiDB-lite"/>
    </source>
</evidence>
<reference evidence="3" key="1">
    <citation type="submission" date="2015-10" db="EMBL/GenBank/DDBJ databases">
        <title>Description of Candidatus Tenderia electrophaga gen. nov, sp. nov., an Uncultivated Electroautotroph from a Biocathode Enrichment.</title>
        <authorList>
            <person name="Eddie B.J."/>
            <person name="Malanoski A.P."/>
            <person name="Wang Z."/>
            <person name="Hall R.J."/>
            <person name="Oh S.D."/>
            <person name="Heiner C."/>
            <person name="Lin B."/>
            <person name="Strycharz-Glaven S.M."/>
        </authorList>
    </citation>
    <scope>NUCLEOTIDE SEQUENCE [LARGE SCALE GENOMIC DNA]</scope>
    <source>
        <strain evidence="3">NRL1</strain>
        <plasmid evidence="3">unnamed</plasmid>
    </source>
</reference>